<proteinExistence type="predicted"/>
<keyword evidence="1" id="KW-0732">Signal</keyword>
<name>A0A250E5Q4_9FLAO</name>
<dbReference type="KEGG" id="ccyn:CGC48_06445"/>
<evidence type="ECO:0000313" key="3">
    <source>
        <dbReference type="Proteomes" id="UP000242855"/>
    </source>
</evidence>
<feature type="signal peptide" evidence="1">
    <location>
        <begin position="1"/>
        <end position="22"/>
    </location>
</feature>
<organism evidence="2 3">
    <name type="scientific">Capnocytophaga cynodegmi</name>
    <dbReference type="NCBI Taxonomy" id="28189"/>
    <lineage>
        <taxon>Bacteria</taxon>
        <taxon>Pseudomonadati</taxon>
        <taxon>Bacteroidota</taxon>
        <taxon>Flavobacteriia</taxon>
        <taxon>Flavobacteriales</taxon>
        <taxon>Flavobacteriaceae</taxon>
        <taxon>Capnocytophaga</taxon>
    </lineage>
</organism>
<dbReference type="Proteomes" id="UP000242855">
    <property type="component" value="Chromosome"/>
</dbReference>
<dbReference type="AlphaFoldDB" id="A0A250E5Q4"/>
<accession>A0A250E5Q4</accession>
<dbReference type="EMBL" id="CP022378">
    <property type="protein sequence ID" value="ATA68300.1"/>
    <property type="molecule type" value="Genomic_DNA"/>
</dbReference>
<evidence type="ECO:0000256" key="1">
    <source>
        <dbReference type="SAM" id="SignalP"/>
    </source>
</evidence>
<feature type="chain" id="PRO_5012354624" description="Lipoprotein" evidence="1">
    <location>
        <begin position="23"/>
        <end position="276"/>
    </location>
</feature>
<evidence type="ECO:0000313" key="2">
    <source>
        <dbReference type="EMBL" id="ATA68300.1"/>
    </source>
</evidence>
<dbReference type="GeneID" id="96781432"/>
<evidence type="ECO:0008006" key="4">
    <source>
        <dbReference type="Google" id="ProtNLM"/>
    </source>
</evidence>
<gene>
    <name evidence="2" type="ORF">CGC48_06445</name>
</gene>
<protein>
    <recommendedName>
        <fullName evidence="4">Lipoprotein</fullName>
    </recommendedName>
</protein>
<dbReference type="RefSeq" id="WP_098028921.1">
    <property type="nucleotide sequence ID" value="NZ_CP022378.1"/>
</dbReference>
<sequence>MKKVFLLTIVTLLWACSKSSLGKEVQPEVEQKLSFSIGIKERTEVTNLRVGKEIPIEVTEITDIHRGTDFVYVLRVVGNDATRHQVLGVDYALKVKSGIGFRDVDRFEIIDTDNLPSFVIVPKVAGTFQIDFHLQKYDKINNKNVGEPIAKQVIFSAVKINFDFPAWKIKESSTWNRSEHRRQFKFSIDDGNREYDSYLSNPLSTRRYDYVTYYDGQTKSGEFMAGHQYEFRDHIDTKKGPKQMSEMPQTLTIEITQHLHSGLKNIIRYENVPLEY</sequence>
<reference evidence="2 3" key="1">
    <citation type="journal article" date="2017" name="Genome Announc.">
        <title>Twelve Complete Reference Genomes of Clinical Isolates in the Capnocytophaga Genus.</title>
        <authorList>
            <person name="Villarma A."/>
            <person name="Gulvik C.A."/>
            <person name="Rowe L.A."/>
            <person name="Sheth M."/>
            <person name="Juieng P."/>
            <person name="Nicholson A.C."/>
            <person name="Loparev V.N."/>
            <person name="McQuiston J.R."/>
        </authorList>
    </citation>
    <scope>NUCLEOTIDE SEQUENCE [LARGE SCALE GENOMIC DNA]</scope>
    <source>
        <strain evidence="2 3">G7591</strain>
    </source>
</reference>